<evidence type="ECO:0000256" key="1">
    <source>
        <dbReference type="SAM" id="MobiDB-lite"/>
    </source>
</evidence>
<proteinExistence type="predicted"/>
<dbReference type="PANTHER" id="PTHR38463:SF1">
    <property type="entry name" value="STRESS RESPONSE PROTEIN YSNF"/>
    <property type="match status" value="1"/>
</dbReference>
<dbReference type="EMBL" id="CP045272">
    <property type="protein sequence ID" value="QJX78091.1"/>
    <property type="molecule type" value="Genomic_DNA"/>
</dbReference>
<dbReference type="AlphaFoldDB" id="A0A6M6DSY5"/>
<gene>
    <name evidence="4" type="ORF">FDZ14_18590</name>
</gene>
<dbReference type="Proteomes" id="UP000501076">
    <property type="component" value="Chromosome"/>
</dbReference>
<dbReference type="InterPro" id="IPR025889">
    <property type="entry name" value="GSP17M-like_dom"/>
</dbReference>
<organism evidence="4 5">
    <name type="scientific">Priestia megaterium</name>
    <name type="common">Bacillus megaterium</name>
    <dbReference type="NCBI Taxonomy" id="1404"/>
    <lineage>
        <taxon>Bacteria</taxon>
        <taxon>Bacillati</taxon>
        <taxon>Bacillota</taxon>
        <taxon>Bacilli</taxon>
        <taxon>Bacillales</taxon>
        <taxon>Bacillaceae</taxon>
        <taxon>Priestia</taxon>
    </lineage>
</organism>
<accession>A0A6M6DSY5</accession>
<feature type="compositionally biased region" description="Polar residues" evidence="1">
    <location>
        <begin position="283"/>
        <end position="300"/>
    </location>
</feature>
<evidence type="ECO:0000313" key="5">
    <source>
        <dbReference type="Proteomes" id="UP000501076"/>
    </source>
</evidence>
<evidence type="ECO:0000259" key="2">
    <source>
        <dbReference type="Pfam" id="PF09557"/>
    </source>
</evidence>
<sequence length="300" mass="34666">MTKNVIGTYDNEEAIITAIQNLKTQGFQEKDLSLVTSKDIDKEEYLEVESKEGIDVKKIETTEQTHHDESIMDKIKHMFSPNHHQETHKDKAKVEKRLINLGVPLTEAGPYADDLQKGKVLLLVRANRETKTNSFLGNRENSAFAKGDSVYDKSLYGEHREHERNVPENAEEHIELKEEQLNVDKERVQTGEVQVDKDVLQKEETVNIPVEHDEVYVERRPVSDKRTNTQIREDEETVRIPLEEEKVTVSKEPVVTEEVVVGKRRKEKNEKISETLKKEEVNIKNQESPLTSNNNETFNK</sequence>
<reference evidence="4 5" key="1">
    <citation type="submission" date="2019-10" db="EMBL/GenBank/DDBJ databases">
        <title>Complete genome sequences for adaption low water activity.</title>
        <authorList>
            <person name="Zhao L."/>
            <person name="Zhong J."/>
        </authorList>
    </citation>
    <scope>NUCLEOTIDE SEQUENCE [LARGE SCALE GENOMIC DNA]</scope>
    <source>
        <strain evidence="4 5">FDU301</strain>
    </source>
</reference>
<dbReference type="PANTHER" id="PTHR38463">
    <property type="entry name" value="STRESS RESPONSE PROTEIN YSNF"/>
    <property type="match status" value="1"/>
</dbReference>
<feature type="domain" description="DUF2382" evidence="2">
    <location>
        <begin position="174"/>
        <end position="283"/>
    </location>
</feature>
<protein>
    <submittedName>
        <fullName evidence="4">YsnF/AvaK domain-containing protein</fullName>
    </submittedName>
</protein>
<dbReference type="RefSeq" id="WP_047933684.1">
    <property type="nucleotide sequence ID" value="NZ_CAWYPY010000002.1"/>
</dbReference>
<dbReference type="InterPro" id="IPR019060">
    <property type="entry name" value="DUF2382"/>
</dbReference>
<evidence type="ECO:0000259" key="3">
    <source>
        <dbReference type="Pfam" id="PF11181"/>
    </source>
</evidence>
<feature type="region of interest" description="Disordered" evidence="1">
    <location>
        <begin position="278"/>
        <end position="300"/>
    </location>
</feature>
<dbReference type="Pfam" id="PF09557">
    <property type="entry name" value="DUF2382"/>
    <property type="match status" value="1"/>
</dbReference>
<dbReference type="Pfam" id="PF11181">
    <property type="entry name" value="YflT"/>
    <property type="match status" value="1"/>
</dbReference>
<evidence type="ECO:0000313" key="4">
    <source>
        <dbReference type="EMBL" id="QJX78091.1"/>
    </source>
</evidence>
<feature type="domain" description="General stress protein 17M-like" evidence="3">
    <location>
        <begin position="5"/>
        <end position="118"/>
    </location>
</feature>
<dbReference type="InterPro" id="IPR052967">
    <property type="entry name" value="Stress_Response_Assoc"/>
</dbReference>
<name>A0A6M6DSY5_PRIMG</name>
<dbReference type="NCBIfam" id="TIGR02271">
    <property type="entry name" value="YsnF/AvaK domain"/>
    <property type="match status" value="1"/>
</dbReference>